<feature type="transmembrane region" description="Helical" evidence="6">
    <location>
        <begin position="686"/>
        <end position="706"/>
    </location>
</feature>
<name>A0A9J6ZPA6_9BACT</name>
<dbReference type="PANTHER" id="PTHR33406:SF13">
    <property type="entry name" value="MEMBRANE PROTEIN YDFJ"/>
    <property type="match status" value="1"/>
</dbReference>
<dbReference type="RefSeq" id="WP_250723182.1">
    <property type="nucleotide sequence ID" value="NZ_CP098400.1"/>
</dbReference>
<evidence type="ECO:0000256" key="1">
    <source>
        <dbReference type="ARBA" id="ARBA00004651"/>
    </source>
</evidence>
<feature type="transmembrane region" description="Helical" evidence="6">
    <location>
        <begin position="779"/>
        <end position="797"/>
    </location>
</feature>
<dbReference type="InterPro" id="IPR029063">
    <property type="entry name" value="SAM-dependent_MTases_sf"/>
</dbReference>
<dbReference type="SMART" id="SM00563">
    <property type="entry name" value="PlsC"/>
    <property type="match status" value="1"/>
</dbReference>
<feature type="domain" description="Phospholipid/glycerol acyltransferase" evidence="7">
    <location>
        <begin position="894"/>
        <end position="1003"/>
    </location>
</feature>
<proteinExistence type="predicted"/>
<dbReference type="Gene3D" id="3.40.50.150">
    <property type="entry name" value="Vaccinia Virus protein VP39"/>
    <property type="match status" value="1"/>
</dbReference>
<dbReference type="Pfam" id="PF13649">
    <property type="entry name" value="Methyltransf_25"/>
    <property type="match status" value="1"/>
</dbReference>
<keyword evidence="9" id="KW-1185">Reference proteome</keyword>
<keyword evidence="8" id="KW-0808">Transferase</keyword>
<feature type="transmembrane region" description="Helical" evidence="6">
    <location>
        <begin position="12"/>
        <end position="34"/>
    </location>
</feature>
<dbReference type="CDD" id="cd07989">
    <property type="entry name" value="LPLAT_AGPAT-like"/>
    <property type="match status" value="1"/>
</dbReference>
<dbReference type="GO" id="GO:0016746">
    <property type="term" value="F:acyltransferase activity"/>
    <property type="evidence" value="ECO:0007669"/>
    <property type="project" value="UniProtKB-KW"/>
</dbReference>
<evidence type="ECO:0000256" key="4">
    <source>
        <dbReference type="ARBA" id="ARBA00022989"/>
    </source>
</evidence>
<feature type="transmembrane region" description="Helical" evidence="6">
    <location>
        <begin position="663"/>
        <end position="679"/>
    </location>
</feature>
<protein>
    <submittedName>
        <fullName evidence="8">1-acyl-sn-glycerol-3-phosphate acyltransferase</fullName>
    </submittedName>
</protein>
<evidence type="ECO:0000313" key="9">
    <source>
        <dbReference type="Proteomes" id="UP001056426"/>
    </source>
</evidence>
<dbReference type="InterPro" id="IPR041698">
    <property type="entry name" value="Methyltransf_25"/>
</dbReference>
<dbReference type="SUPFAM" id="SSF69593">
    <property type="entry name" value="Glycerol-3-phosphate (1)-acyltransferase"/>
    <property type="match status" value="1"/>
</dbReference>
<dbReference type="Pfam" id="PF03176">
    <property type="entry name" value="MMPL"/>
    <property type="match status" value="2"/>
</dbReference>
<keyword evidence="5 6" id="KW-0472">Membrane</keyword>
<dbReference type="GO" id="GO:0005886">
    <property type="term" value="C:plasma membrane"/>
    <property type="evidence" value="ECO:0007669"/>
    <property type="project" value="UniProtKB-SubCell"/>
</dbReference>
<evidence type="ECO:0000259" key="7">
    <source>
        <dbReference type="SMART" id="SM00563"/>
    </source>
</evidence>
<evidence type="ECO:0000256" key="6">
    <source>
        <dbReference type="SAM" id="Phobius"/>
    </source>
</evidence>
<keyword evidence="4 6" id="KW-1133">Transmembrane helix</keyword>
<feature type="transmembrane region" description="Helical" evidence="6">
    <location>
        <begin position="360"/>
        <end position="379"/>
    </location>
</feature>
<sequence length="1281" mass="143715">MNDIFVRIYRFLLKHLAVTAVVSILLVAVSVFFVTRISFTEDVSTLIPRDERINAIADVFNSSELAERIVITFSLRDTTKVDEDKLLEGAELFYQSVTRDSSLIEEIDFLVDQSTIMGLFDFVQENLPFYMDEADYQRLDSILSPEIIHAQVESGYRTLISPAGIATRKFFFSDPLNIASTALSKLSAFNIDENFEVYRGHIFTSDHKHLMMFINPQYPSSNTRENGRLADIISESTDSLEFAIPDLKVRAYGGTLVAVENSRQVKQDILVTVSMSIIFLCILFRLYFRKLRMIFMLFIPACTGGLIALLGVSLIMGEVSIIALGVGAILLCITIDYSLHIFAHAREANSVLESLKKVSMPVFLSALTTAAALLCIYVLRSEALKQLSLFSTLGILVSCLIALTALPILARNFKFDSGNRGAELFDSLVKPDLHSRNILVGIVLILTVVFAVSVKRLGFNSDISALNYQSEELTAAQKDLMKISAQANSAVFVFSHGESLSEAIDKSEESLEFLNGIVKDGYARSLTSAVKLIPGSKTQQQKIERWTSYWTSEKKQMLRSALIEAGKSFKIKEEAFGRFYALLDAEFEVKDASHFSPVIDAFLKNFISESGGEYYVASVLKAEPDKKPQLINVLTDDPELVIFDQQLMINRLLDILREDFNRLSWLSMLIVFVILLLFFGRMELAVVTFIPILTGWIWTLGIMGLTGIEFNIFNVIISSLIFGLGLDYSILLVSGMTDNYKYGGDHLPRYKVSVLMSALTTIGGFGVLVFAGHPAIKSIALVSIIGISSVLIISFILTPRLFRHLVYSKGVRRRQPLCLADAVISGVTFIGFLVLALILTLLVPLLAVLPISRISKKAAMAYLIHQSSKLVVAMVFPIKKCVIGKEKADVSKPAVIISNHQSHLDLAILLAHYPKLIVFTNRWVYYNVFYGAFIRFADYYPAFKGFEQGVDFLKDKIANGYSILIFPEGSRSVDGKIHRFHQGAFAVADALGLEIQPVMMHGAYHVLPKSEFLLRRGQISLKFFDKIKPQGSMTSGGISYLSQAQELTAFYRREFTALSAELETPDYMRMPLIHRYIFKGPVLEWYMRVKLNLEKDYRFFNEIVPRDARVVDVGCGYGFLSGMLALTSSGRTITGVDYDEEKIMMARNAFLDRPSVSFRCMDIAKEELPEGDVYIFSDVLHYLPENTQRSTVEACLRRLPAEGMIIIRDADTDRKKGTYFTKLTEFFSTKLLNFNKTDYGLTFVSGSLVKELARNEGFECKVYDNAYLGTSNMTYVITKQQ</sequence>
<dbReference type="CDD" id="cd02440">
    <property type="entry name" value="AdoMet_MTases"/>
    <property type="match status" value="1"/>
</dbReference>
<dbReference type="PANTHER" id="PTHR33406">
    <property type="entry name" value="MEMBRANE PROTEIN MJ1562-RELATED"/>
    <property type="match status" value="1"/>
</dbReference>
<feature type="transmembrane region" description="Helical" evidence="6">
    <location>
        <begin position="321"/>
        <end position="339"/>
    </location>
</feature>
<keyword evidence="2" id="KW-1003">Cell membrane</keyword>
<comment type="subcellular location">
    <subcellularLocation>
        <location evidence="1">Cell membrane</location>
        <topology evidence="1">Multi-pass membrane protein</topology>
    </subcellularLocation>
</comment>
<dbReference type="InterPro" id="IPR050545">
    <property type="entry name" value="Mycobact_MmpL"/>
</dbReference>
<evidence type="ECO:0000256" key="3">
    <source>
        <dbReference type="ARBA" id="ARBA00022692"/>
    </source>
</evidence>
<evidence type="ECO:0000313" key="8">
    <source>
        <dbReference type="EMBL" id="URW79358.1"/>
    </source>
</evidence>
<feature type="transmembrane region" description="Helical" evidence="6">
    <location>
        <begin position="295"/>
        <end position="315"/>
    </location>
</feature>
<dbReference type="InterPro" id="IPR004869">
    <property type="entry name" value="MMPL_dom"/>
</dbReference>
<feature type="transmembrane region" description="Helical" evidence="6">
    <location>
        <begin position="754"/>
        <end position="773"/>
    </location>
</feature>
<evidence type="ECO:0000256" key="2">
    <source>
        <dbReference type="ARBA" id="ARBA00022475"/>
    </source>
</evidence>
<feature type="transmembrane region" description="Helical" evidence="6">
    <location>
        <begin position="437"/>
        <end position="454"/>
    </location>
</feature>
<dbReference type="InterPro" id="IPR002123">
    <property type="entry name" value="Plipid/glycerol_acylTrfase"/>
</dbReference>
<dbReference type="SUPFAM" id="SSF53335">
    <property type="entry name" value="S-adenosyl-L-methionine-dependent methyltransferases"/>
    <property type="match status" value="1"/>
</dbReference>
<dbReference type="Pfam" id="PF01553">
    <property type="entry name" value="Acyltransferase"/>
    <property type="match status" value="1"/>
</dbReference>
<feature type="transmembrane region" description="Helical" evidence="6">
    <location>
        <begin position="269"/>
        <end position="288"/>
    </location>
</feature>
<feature type="transmembrane region" description="Helical" evidence="6">
    <location>
        <begin position="818"/>
        <end position="847"/>
    </location>
</feature>
<dbReference type="Proteomes" id="UP001056426">
    <property type="component" value="Chromosome"/>
</dbReference>
<accession>A0A9J6ZPA6</accession>
<feature type="transmembrane region" description="Helical" evidence="6">
    <location>
        <begin position="391"/>
        <end position="410"/>
    </location>
</feature>
<organism evidence="8 9">
    <name type="scientific">Xiashengella succiniciproducens</name>
    <dbReference type="NCBI Taxonomy" id="2949635"/>
    <lineage>
        <taxon>Bacteria</taxon>
        <taxon>Pseudomonadati</taxon>
        <taxon>Bacteroidota</taxon>
        <taxon>Bacteroidia</taxon>
        <taxon>Marinilabiliales</taxon>
        <taxon>Marinilabiliaceae</taxon>
        <taxon>Xiashengella</taxon>
    </lineage>
</organism>
<dbReference type="Gene3D" id="1.20.1640.10">
    <property type="entry name" value="Multidrug efflux transporter AcrB transmembrane domain"/>
    <property type="match status" value="2"/>
</dbReference>
<feature type="transmembrane region" description="Helical" evidence="6">
    <location>
        <begin position="712"/>
        <end position="733"/>
    </location>
</feature>
<dbReference type="EMBL" id="CP098400">
    <property type="protein sequence ID" value="URW79358.1"/>
    <property type="molecule type" value="Genomic_DNA"/>
</dbReference>
<reference evidence="8" key="1">
    <citation type="submission" date="2022-05" db="EMBL/GenBank/DDBJ databases">
        <authorList>
            <person name="Sun X."/>
        </authorList>
    </citation>
    <scope>NUCLEOTIDE SEQUENCE</scope>
    <source>
        <strain evidence="8">Ai-910</strain>
    </source>
</reference>
<gene>
    <name evidence="8" type="ORF">M9189_10875</name>
</gene>
<dbReference type="KEGG" id="alkq:M9189_10875"/>
<reference evidence="8" key="2">
    <citation type="submission" date="2022-06" db="EMBL/GenBank/DDBJ databases">
        <title>Xiashengella guii gen. nov. sp. nov., a bacterium isolated form anaerobic digestion tank.</title>
        <authorList>
            <person name="Huang H."/>
        </authorList>
    </citation>
    <scope>NUCLEOTIDE SEQUENCE</scope>
    <source>
        <strain evidence="8">Ai-910</strain>
    </source>
</reference>
<evidence type="ECO:0000256" key="5">
    <source>
        <dbReference type="ARBA" id="ARBA00023136"/>
    </source>
</evidence>
<keyword evidence="8" id="KW-0012">Acyltransferase</keyword>
<dbReference type="SUPFAM" id="SSF82866">
    <property type="entry name" value="Multidrug efflux transporter AcrB transmembrane domain"/>
    <property type="match status" value="2"/>
</dbReference>
<keyword evidence="3 6" id="KW-0812">Transmembrane</keyword>